<feature type="transmembrane region" description="Helical" evidence="9">
    <location>
        <begin position="90"/>
        <end position="108"/>
    </location>
</feature>
<comment type="similarity">
    <text evidence="2 8">Belongs to the cytochrome c oxidase subunit 3 family.</text>
</comment>
<keyword evidence="4 8" id="KW-0812">Transmembrane</keyword>
<dbReference type="FunFam" id="1.10.287.70:FF:000082">
    <property type="entry name" value="Cytochrome c oxidase subunit 3"/>
    <property type="match status" value="1"/>
</dbReference>
<comment type="function">
    <text evidence="8">Component of the cytochrome c oxidase, the last enzyme in the mitochondrial electron transport chain which drives oxidative phosphorylation. The respiratory chain contains 3 multisubunit complexes succinate dehydrogenase (complex II, CII), ubiquinol-cytochrome c oxidoreductase (cytochrome b-c1 complex, complex III, CIII) and cytochrome c oxidase (complex IV, CIV), that cooperate to transfer electrons derived from NADH and succinate to molecular oxygen, creating an electrochemical gradient over the inner membrane that drives transmembrane transport and the ATP synthase. Cytochrome c oxidase is the component of the respiratory chain that catalyzes the reduction of oxygen to water. Electrons originating from reduced cytochrome c in the intermembrane space (IMS) are transferred via the dinuclear copper A center (CU(A)) of subunit 2 and heme A of subunit 1 to the active site in subunit 1, a binuclear center (BNC) formed by heme A3 and copper B (CU(B)). The BNC reduces molecular oxygen to 2 water molecules using 4 electrons from cytochrome c in the IMS and 4 protons from the mitochondrial matrix.</text>
</comment>
<evidence type="ECO:0000256" key="4">
    <source>
        <dbReference type="ARBA" id="ARBA00022692"/>
    </source>
</evidence>
<dbReference type="AlphaFoldDB" id="A0A076YGZ9"/>
<evidence type="ECO:0000313" key="11">
    <source>
        <dbReference type="EMBL" id="AIK66587.1"/>
    </source>
</evidence>
<feature type="transmembrane region" description="Helical" evidence="9">
    <location>
        <begin position="207"/>
        <end position="224"/>
    </location>
</feature>
<keyword evidence="8 11" id="KW-0496">Mitochondrion</keyword>
<evidence type="ECO:0000256" key="6">
    <source>
        <dbReference type="ARBA" id="ARBA00022989"/>
    </source>
</evidence>
<dbReference type="GO" id="GO:0045277">
    <property type="term" value="C:respiratory chain complex IV"/>
    <property type="evidence" value="ECO:0007669"/>
    <property type="project" value="UniProtKB-ARBA"/>
</dbReference>
<name>A0A076YGZ9_9CHLO</name>
<keyword evidence="7 9" id="KW-0472">Membrane</keyword>
<evidence type="ECO:0000259" key="10">
    <source>
        <dbReference type="PROSITE" id="PS50253"/>
    </source>
</evidence>
<dbReference type="InterPro" id="IPR033945">
    <property type="entry name" value="Cyt_c_oxase_su3_dom"/>
</dbReference>
<dbReference type="GO" id="GO:0006123">
    <property type="term" value="P:mitochondrial electron transport, cytochrome c to oxygen"/>
    <property type="evidence" value="ECO:0007669"/>
    <property type="project" value="TreeGrafter"/>
</dbReference>
<evidence type="ECO:0000256" key="7">
    <source>
        <dbReference type="ARBA" id="ARBA00023136"/>
    </source>
</evidence>
<dbReference type="GO" id="GO:0005739">
    <property type="term" value="C:mitochondrion"/>
    <property type="evidence" value="ECO:0007669"/>
    <property type="project" value="TreeGrafter"/>
</dbReference>
<evidence type="ECO:0000256" key="8">
    <source>
        <dbReference type="RuleBase" id="RU003375"/>
    </source>
</evidence>
<comment type="subcellular location">
    <subcellularLocation>
        <location evidence="1">Membrane</location>
        <topology evidence="1">Multi-pass membrane protein</topology>
    </subcellularLocation>
</comment>
<dbReference type="PANTHER" id="PTHR11403:SF7">
    <property type="entry name" value="CYTOCHROME C OXIDASE SUBUNIT 3"/>
    <property type="match status" value="1"/>
</dbReference>
<dbReference type="Gene3D" id="1.20.120.80">
    <property type="entry name" value="Cytochrome c oxidase, subunit III, four-helix bundle"/>
    <property type="match status" value="1"/>
</dbReference>
<dbReference type="InterPro" id="IPR035973">
    <property type="entry name" value="Cyt_c_oxidase_su3-like_sf"/>
</dbReference>
<dbReference type="SUPFAM" id="SSF81452">
    <property type="entry name" value="Cytochrome c oxidase subunit III-like"/>
    <property type="match status" value="1"/>
</dbReference>
<feature type="domain" description="Heme-copper oxidase subunit III family profile" evidence="10">
    <location>
        <begin position="52"/>
        <end position="308"/>
    </location>
</feature>
<dbReference type="InterPro" id="IPR000298">
    <property type="entry name" value="Cyt_c_oxidase-like_su3"/>
</dbReference>
<evidence type="ECO:0000256" key="1">
    <source>
        <dbReference type="ARBA" id="ARBA00004141"/>
    </source>
</evidence>
<evidence type="ECO:0000256" key="2">
    <source>
        <dbReference type="ARBA" id="ARBA00010581"/>
    </source>
</evidence>
<evidence type="ECO:0000256" key="3">
    <source>
        <dbReference type="ARBA" id="ARBA00015944"/>
    </source>
</evidence>
<dbReference type="PROSITE" id="PS50253">
    <property type="entry name" value="COX3"/>
    <property type="match status" value="1"/>
</dbReference>
<organism evidence="11">
    <name type="scientific">Rotundella rotunda</name>
    <dbReference type="NCBI Taxonomy" id="1357779"/>
    <lineage>
        <taxon>Eukaryota</taxon>
        <taxon>Viridiplantae</taxon>
        <taxon>Chlorophyta</taxon>
        <taxon>core chlorophytes</taxon>
        <taxon>Chlorophyceae</taxon>
        <taxon>CS clade</taxon>
        <taxon>Sphaeropleales</taxon>
        <taxon>Rotundellaceae</taxon>
        <taxon>Rotundella</taxon>
    </lineage>
</organism>
<dbReference type="Pfam" id="PF00510">
    <property type="entry name" value="COX3"/>
    <property type="match status" value="1"/>
</dbReference>
<dbReference type="Gene3D" id="1.10.287.70">
    <property type="match status" value="1"/>
</dbReference>
<feature type="transmembrane region" description="Helical" evidence="9">
    <location>
        <begin position="244"/>
        <end position="264"/>
    </location>
</feature>
<gene>
    <name evidence="11" type="primary">cox3</name>
</gene>
<keyword evidence="5" id="KW-1278">Translocase</keyword>
<keyword evidence="6 9" id="KW-1133">Transmembrane helix</keyword>
<dbReference type="EMBL" id="KJ845718">
    <property type="protein sequence ID" value="AIK66587.1"/>
    <property type="molecule type" value="Genomic_DNA"/>
</dbReference>
<dbReference type="InterPro" id="IPR013833">
    <property type="entry name" value="Cyt_c_oxidase_su3_a-hlx"/>
</dbReference>
<dbReference type="CDD" id="cd01665">
    <property type="entry name" value="Cyt_c_Oxidase_III"/>
    <property type="match status" value="1"/>
</dbReference>
<geneLocation type="mitochondrion" evidence="11"/>
<feature type="transmembrane region" description="Helical" evidence="9">
    <location>
        <begin position="128"/>
        <end position="155"/>
    </location>
</feature>
<protein>
    <recommendedName>
        <fullName evidence="3 8">Cytochrome c oxidase subunit 3</fullName>
    </recommendedName>
</protein>
<evidence type="ECO:0000256" key="5">
    <source>
        <dbReference type="ARBA" id="ARBA00022967"/>
    </source>
</evidence>
<dbReference type="GO" id="GO:0004129">
    <property type="term" value="F:cytochrome-c oxidase activity"/>
    <property type="evidence" value="ECO:0007669"/>
    <property type="project" value="InterPro"/>
</dbReference>
<sequence>MILSSVPLFVKIGKAVSFPSAPKTSFSLFRKKSRRKPFREKKGNFSSTYGRPHHPYHLVDPSPWPILTSLSILWMMLGFVLFFHKYAAAGTVLFTGICSVIYTTSLWWRDVMREGRQGYHTSKVKEGLNLGMILFIVSEAVFFVGLLWAFMHVALMPTVQIGMMWPPLGIAPVQWSGLPKTNTALLLASYFTANAAKHALDNGDRKGCAIQLAVTIGLGVAFVYCQYLEYTGAPFTFSDSVYGSTFYLTTGFHGFHVIVGFRYLTVCLFTLKSAGPGRSTALDLAVLYWHFVDVVWVFLLVLVYVWGGAVPKADVGLCADGSCVLHTVLRRARLDAYQQDPSFFLSI</sequence>
<evidence type="ECO:0000256" key="9">
    <source>
        <dbReference type="SAM" id="Phobius"/>
    </source>
</evidence>
<dbReference type="PANTHER" id="PTHR11403">
    <property type="entry name" value="CYTOCHROME C OXIDASE SUBUNIT III"/>
    <property type="match status" value="1"/>
</dbReference>
<reference evidence="11" key="1">
    <citation type="journal article" date="2014" name="Genome Biol. Evol.">
        <title>Gene arrangement convergence, diverse intron content, and genetic code modifications in mitochondrial genomes of Sphaeropleales (Chlorophyta).</title>
        <authorList>
            <person name="Fucikova K."/>
            <person name="Lewis P.O."/>
            <person name="Gonzalez-Halphen D."/>
            <person name="Lewis L.A."/>
        </authorList>
    </citation>
    <scope>NUCLEOTIDE SEQUENCE</scope>
    <source>
        <strain evidence="11">UTEX 2979</strain>
    </source>
</reference>
<feature type="transmembrane region" description="Helical" evidence="9">
    <location>
        <begin position="285"/>
        <end position="307"/>
    </location>
</feature>
<dbReference type="InterPro" id="IPR024791">
    <property type="entry name" value="Cyt_c/ubiquinol_Oxase_su3"/>
</dbReference>
<accession>A0A076YGZ9</accession>
<proteinExistence type="inferred from homology"/>